<dbReference type="EMBL" id="CADCTO010000472">
    <property type="protein sequence ID" value="CAA9280873.1"/>
    <property type="molecule type" value="Genomic_DNA"/>
</dbReference>
<dbReference type="Gene3D" id="1.10.3210.10">
    <property type="entry name" value="Hypothetical protein af1432"/>
    <property type="match status" value="1"/>
</dbReference>
<evidence type="ECO:0000256" key="2">
    <source>
        <dbReference type="HAMAP-Rule" id="MF_01212"/>
    </source>
</evidence>
<reference evidence="5" key="1">
    <citation type="submission" date="2020-02" db="EMBL/GenBank/DDBJ databases">
        <authorList>
            <person name="Meier V. D."/>
        </authorList>
    </citation>
    <scope>NUCLEOTIDE SEQUENCE</scope>
    <source>
        <strain evidence="5">AVDCRST_MAG63</strain>
    </source>
</reference>
<dbReference type="NCBIfam" id="NF003701">
    <property type="entry name" value="PRK05318.1"/>
    <property type="match status" value="1"/>
</dbReference>
<keyword evidence="1 2" id="KW-0378">Hydrolase</keyword>
<gene>
    <name evidence="5" type="ORF">AVDCRST_MAG63-3572</name>
</gene>
<dbReference type="InterPro" id="IPR006674">
    <property type="entry name" value="HD_domain"/>
</dbReference>
<dbReference type="Pfam" id="PF01966">
    <property type="entry name" value="HD"/>
    <property type="match status" value="1"/>
</dbReference>
<dbReference type="GO" id="GO:0008832">
    <property type="term" value="F:dGTPase activity"/>
    <property type="evidence" value="ECO:0007669"/>
    <property type="project" value="TreeGrafter"/>
</dbReference>
<feature type="region of interest" description="Disordered" evidence="3">
    <location>
        <begin position="1"/>
        <end position="31"/>
    </location>
</feature>
<dbReference type="InterPro" id="IPR023023">
    <property type="entry name" value="dNTPase_2"/>
</dbReference>
<dbReference type="InterPro" id="IPR006261">
    <property type="entry name" value="dGTPase"/>
</dbReference>
<dbReference type="SMART" id="SM00471">
    <property type="entry name" value="HDc"/>
    <property type="match status" value="1"/>
</dbReference>
<dbReference type="HAMAP" id="MF_01212">
    <property type="entry name" value="dGTPase_type2"/>
    <property type="match status" value="1"/>
</dbReference>
<feature type="compositionally biased region" description="Basic and acidic residues" evidence="3">
    <location>
        <begin position="10"/>
        <end position="31"/>
    </location>
</feature>
<dbReference type="Pfam" id="PF13286">
    <property type="entry name" value="HD_assoc"/>
    <property type="match status" value="1"/>
</dbReference>
<name>A0A6J4JIN3_9BACT</name>
<dbReference type="PROSITE" id="PS51831">
    <property type="entry name" value="HD"/>
    <property type="match status" value="1"/>
</dbReference>
<evidence type="ECO:0000256" key="3">
    <source>
        <dbReference type="SAM" id="MobiDB-lite"/>
    </source>
</evidence>
<dbReference type="NCBIfam" id="TIGR01353">
    <property type="entry name" value="dGTP_triPase"/>
    <property type="match status" value="1"/>
</dbReference>
<dbReference type="CDD" id="cd00077">
    <property type="entry name" value="HDc"/>
    <property type="match status" value="1"/>
</dbReference>
<dbReference type="NCBIfam" id="NF041026">
    <property type="entry name" value="antiphage_dGTPase"/>
    <property type="match status" value="1"/>
</dbReference>
<accession>A0A6J4JIN3</accession>
<proteinExistence type="inferred from homology"/>
<dbReference type="SUPFAM" id="SSF109604">
    <property type="entry name" value="HD-domain/PDEase-like"/>
    <property type="match status" value="1"/>
</dbReference>
<dbReference type="InterPro" id="IPR050135">
    <property type="entry name" value="dGTPase-like"/>
</dbReference>
<evidence type="ECO:0000313" key="5">
    <source>
        <dbReference type="EMBL" id="CAA9280873.1"/>
    </source>
</evidence>
<feature type="domain" description="HD" evidence="4">
    <location>
        <begin position="64"/>
        <end position="257"/>
    </location>
</feature>
<evidence type="ECO:0000256" key="1">
    <source>
        <dbReference type="ARBA" id="ARBA00022801"/>
    </source>
</evidence>
<dbReference type="PANTHER" id="PTHR11373:SF40">
    <property type="entry name" value="DEOXYGUANOSINETRIPHOSPHATE TRIPHOSPHOHYDROLASE-LIKE PROTEIN 2"/>
    <property type="match status" value="1"/>
</dbReference>
<dbReference type="AlphaFoldDB" id="A0A6J4JIN3"/>
<evidence type="ECO:0000259" key="4">
    <source>
        <dbReference type="PROSITE" id="PS51831"/>
    </source>
</evidence>
<dbReference type="InterPro" id="IPR026875">
    <property type="entry name" value="PHydrolase_assoc_dom"/>
</dbReference>
<dbReference type="GO" id="GO:0006203">
    <property type="term" value="P:dGTP catabolic process"/>
    <property type="evidence" value="ECO:0007669"/>
    <property type="project" value="TreeGrafter"/>
</dbReference>
<comment type="similarity">
    <text evidence="2">Belongs to the dGTPase family. Type 2 subfamily.</text>
</comment>
<sequence length="450" mass="50197">MNGSTTADPWSERRGDGRTTVRPHDTRSPYERDRARLIHSAAFRRLQAKTQVLGIAEGDFHRTRLTHSMEVAQIARGLVLQLEATGGADGADLPSQELIESVAFAHDLGHPPFGHGGEVALNYAMRGDAGGFEGNGQSLRLLARLESYEDPGGLDLTRRTLLGILKYPRPYAELRREADPPAVERFTQLRAAGWKPPKCYLDTESDVVDWLLAPLSASDRHRFRELAAAPAPAAHGKTRHKSFDATLMELADDVAYGVHDFEDGVALGLIGRDAAWEAVFRDVDRAWAGWVGLDLDGRLADDLFRPRHEGGRRKKAIGALVHAMIASVRVERLPEFDAPIVAFRARLEDPARRLLDALQALVVTHVIRLQSVQSLEYRGQYMVLSLFEALESEPERLLSDSFLPSWRAAQTAAERKRVICDYVAGMTDEYATRMFERLFVPRQGTAFQRM</sequence>
<protein>
    <recommendedName>
        <fullName evidence="2">Deoxyguanosinetriphosphate triphosphohydrolase-like protein</fullName>
    </recommendedName>
</protein>
<dbReference type="InterPro" id="IPR003607">
    <property type="entry name" value="HD/PDEase_dom"/>
</dbReference>
<organism evidence="5">
    <name type="scientific">uncultured Armatimonadetes bacterium</name>
    <dbReference type="NCBI Taxonomy" id="157466"/>
    <lineage>
        <taxon>Bacteria</taxon>
        <taxon>Bacillati</taxon>
        <taxon>Armatimonadota</taxon>
        <taxon>environmental samples</taxon>
    </lineage>
</organism>
<dbReference type="PANTHER" id="PTHR11373">
    <property type="entry name" value="DEOXYNUCLEOSIDE TRIPHOSPHATE TRIPHOSPHOHYDROLASE"/>
    <property type="match status" value="1"/>
</dbReference>